<dbReference type="GO" id="GO:0044183">
    <property type="term" value="F:protein folding chaperone"/>
    <property type="evidence" value="ECO:0007669"/>
    <property type="project" value="InterPro"/>
</dbReference>
<evidence type="ECO:0000256" key="4">
    <source>
        <dbReference type="RuleBase" id="RU000535"/>
    </source>
</evidence>
<dbReference type="GO" id="GO:0046872">
    <property type="term" value="F:metal ion binding"/>
    <property type="evidence" value="ECO:0007669"/>
    <property type="project" value="TreeGrafter"/>
</dbReference>
<dbReference type="SMART" id="SM00883">
    <property type="entry name" value="Cpn10"/>
    <property type="match status" value="1"/>
</dbReference>
<dbReference type="PROSITE" id="PS00681">
    <property type="entry name" value="CHAPERONINS_CPN10"/>
    <property type="match status" value="1"/>
</dbReference>
<evidence type="ECO:0000256" key="2">
    <source>
        <dbReference type="ARBA" id="ARBA00023186"/>
    </source>
</evidence>
<reference evidence="5" key="1">
    <citation type="submission" date="2020-07" db="EMBL/GenBank/DDBJ databases">
        <title>Huge and variable diversity of episymbiotic CPR bacteria and DPANN archaea in groundwater ecosystems.</title>
        <authorList>
            <person name="He C.Y."/>
            <person name="Keren R."/>
            <person name="Whittaker M."/>
            <person name="Farag I.F."/>
            <person name="Doudna J."/>
            <person name="Cate J.H.D."/>
            <person name="Banfield J.F."/>
        </authorList>
    </citation>
    <scope>NUCLEOTIDE SEQUENCE</scope>
    <source>
        <strain evidence="5">NC_groundwater_17_Pr7_B-0.1um_64_12</strain>
    </source>
</reference>
<dbReference type="GO" id="GO:0051082">
    <property type="term" value="F:unfolded protein binding"/>
    <property type="evidence" value="ECO:0007669"/>
    <property type="project" value="TreeGrafter"/>
</dbReference>
<dbReference type="PRINTS" id="PR00297">
    <property type="entry name" value="CHAPERONIN10"/>
</dbReference>
<proteinExistence type="inferred from homology"/>
<dbReference type="InterPro" id="IPR011032">
    <property type="entry name" value="GroES-like_sf"/>
</dbReference>
<dbReference type="NCBIfam" id="NF001534">
    <property type="entry name" value="PRK00364.2-5"/>
    <property type="match status" value="1"/>
</dbReference>
<comment type="similarity">
    <text evidence="1 3 4">Belongs to the GroES chaperonin family.</text>
</comment>
<dbReference type="NCBIfam" id="NF001531">
    <property type="entry name" value="PRK00364.2-2"/>
    <property type="match status" value="1"/>
</dbReference>
<protein>
    <recommendedName>
        <fullName evidence="3">Co-chaperonin GroES</fullName>
    </recommendedName>
    <alternativeName>
        <fullName evidence="3">10 kDa chaperonin</fullName>
    </alternativeName>
    <alternativeName>
        <fullName evidence="3">Chaperonin-10</fullName>
        <shortName evidence="3">Cpn10</shortName>
    </alternativeName>
</protein>
<keyword evidence="3" id="KW-0963">Cytoplasm</keyword>
<dbReference type="GO" id="GO:0005737">
    <property type="term" value="C:cytoplasm"/>
    <property type="evidence" value="ECO:0007669"/>
    <property type="project" value="UniProtKB-SubCell"/>
</dbReference>
<comment type="caution">
    <text evidence="5">The sequence shown here is derived from an EMBL/GenBank/DDBJ whole genome shotgun (WGS) entry which is preliminary data.</text>
</comment>
<dbReference type="GO" id="GO:0051087">
    <property type="term" value="F:protein-folding chaperone binding"/>
    <property type="evidence" value="ECO:0007669"/>
    <property type="project" value="TreeGrafter"/>
</dbReference>
<dbReference type="PANTHER" id="PTHR10772">
    <property type="entry name" value="10 KDA HEAT SHOCK PROTEIN"/>
    <property type="match status" value="1"/>
</dbReference>
<name>A0A931PV00_FIMGI</name>
<dbReference type="GO" id="GO:0005524">
    <property type="term" value="F:ATP binding"/>
    <property type="evidence" value="ECO:0007669"/>
    <property type="project" value="InterPro"/>
</dbReference>
<dbReference type="FunFam" id="2.30.33.40:FF:000001">
    <property type="entry name" value="10 kDa chaperonin"/>
    <property type="match status" value="1"/>
</dbReference>
<dbReference type="NCBIfam" id="NF001533">
    <property type="entry name" value="PRK00364.2-4"/>
    <property type="match status" value="1"/>
</dbReference>
<dbReference type="EMBL" id="JACOSL010000051">
    <property type="protein sequence ID" value="MBI1757092.1"/>
    <property type="molecule type" value="Genomic_DNA"/>
</dbReference>
<accession>A0A931PV00</accession>
<gene>
    <name evidence="3 5" type="primary">groES</name>
    <name evidence="3" type="synonym">groS</name>
    <name evidence="5" type="ORF">HYR64_08315</name>
</gene>
<dbReference type="InterPro" id="IPR037124">
    <property type="entry name" value="Chaperonin_GroES_sf"/>
</dbReference>
<comment type="subcellular location">
    <subcellularLocation>
        <location evidence="3">Cytoplasm</location>
    </subcellularLocation>
</comment>
<comment type="function">
    <text evidence="3 4">Together with the chaperonin GroEL, plays an essential role in assisting protein folding. The GroEL-GroES system forms a nano-cage that allows encapsulation of the non-native substrate proteins and provides a physical environment optimized to promote and accelerate protein folding. GroES binds to the apical surface of the GroEL ring, thereby capping the opening of the GroEL channel.</text>
</comment>
<evidence type="ECO:0000256" key="1">
    <source>
        <dbReference type="ARBA" id="ARBA00006975"/>
    </source>
</evidence>
<dbReference type="Proteomes" id="UP000727962">
    <property type="component" value="Unassembled WGS sequence"/>
</dbReference>
<dbReference type="AlphaFoldDB" id="A0A931PV00"/>
<dbReference type="InterPro" id="IPR018369">
    <property type="entry name" value="Chaprnonin_Cpn10_CS"/>
</dbReference>
<sequence>MKLQPLHDRIIVEAAAKEEKSAGGIILPDTAQEKPQKGQVLAVGPGKRLDSGKLAPVDVKTGDVVLYGKYSGTEVTVDGKDYVILRAEDVLAVLEGALAGAAK</sequence>
<dbReference type="Gene3D" id="2.30.33.40">
    <property type="entry name" value="GroES chaperonin"/>
    <property type="match status" value="1"/>
</dbReference>
<organism evidence="5 6">
    <name type="scientific">Fimbriimonas ginsengisoli</name>
    <dbReference type="NCBI Taxonomy" id="1005039"/>
    <lineage>
        <taxon>Bacteria</taxon>
        <taxon>Bacillati</taxon>
        <taxon>Armatimonadota</taxon>
        <taxon>Fimbriimonadia</taxon>
        <taxon>Fimbriimonadales</taxon>
        <taxon>Fimbriimonadaceae</taxon>
        <taxon>Fimbriimonas</taxon>
    </lineage>
</organism>
<dbReference type="NCBIfam" id="NF001527">
    <property type="entry name" value="PRK00364.1-2"/>
    <property type="match status" value="1"/>
</dbReference>
<dbReference type="CDD" id="cd00320">
    <property type="entry name" value="cpn10"/>
    <property type="match status" value="1"/>
</dbReference>
<dbReference type="SUPFAM" id="SSF50129">
    <property type="entry name" value="GroES-like"/>
    <property type="match status" value="1"/>
</dbReference>
<evidence type="ECO:0000313" key="5">
    <source>
        <dbReference type="EMBL" id="MBI1757092.1"/>
    </source>
</evidence>
<dbReference type="PANTHER" id="PTHR10772:SF58">
    <property type="entry name" value="CO-CHAPERONIN GROES"/>
    <property type="match status" value="1"/>
</dbReference>
<evidence type="ECO:0000256" key="3">
    <source>
        <dbReference type="HAMAP-Rule" id="MF_00580"/>
    </source>
</evidence>
<keyword evidence="2 3" id="KW-0143">Chaperone</keyword>
<dbReference type="Pfam" id="PF00166">
    <property type="entry name" value="Cpn10"/>
    <property type="match status" value="1"/>
</dbReference>
<comment type="subunit">
    <text evidence="3">Heptamer of 7 subunits arranged in a ring. Interacts with the chaperonin GroEL.</text>
</comment>
<dbReference type="HAMAP" id="MF_00580">
    <property type="entry name" value="CH10"/>
    <property type="match status" value="1"/>
</dbReference>
<dbReference type="InterPro" id="IPR020818">
    <property type="entry name" value="Chaperonin_GroES"/>
</dbReference>
<evidence type="ECO:0000313" key="6">
    <source>
        <dbReference type="Proteomes" id="UP000727962"/>
    </source>
</evidence>